<feature type="domain" description="ATPase F1/V1/A1 complex alpha/beta subunit N-terminal" evidence="6">
    <location>
        <begin position="24"/>
        <end position="90"/>
    </location>
</feature>
<keyword evidence="2" id="KW-0813">Transport</keyword>
<evidence type="ECO:0000256" key="3">
    <source>
        <dbReference type="ARBA" id="ARBA00022781"/>
    </source>
</evidence>
<dbReference type="InterPro" id="IPR000194">
    <property type="entry name" value="ATPase_F1/V1/A1_a/bsu_nucl-bd"/>
</dbReference>
<dbReference type="GO" id="GO:0046034">
    <property type="term" value="P:ATP metabolic process"/>
    <property type="evidence" value="ECO:0007669"/>
    <property type="project" value="InterPro"/>
</dbReference>
<dbReference type="EMBL" id="JACGWJ010000006">
    <property type="protein sequence ID" value="KAL0412369.1"/>
    <property type="molecule type" value="Genomic_DNA"/>
</dbReference>
<evidence type="ECO:0000256" key="4">
    <source>
        <dbReference type="ARBA" id="ARBA00023065"/>
    </source>
</evidence>
<dbReference type="PIRSF" id="PIRSF039114">
    <property type="entry name" value="V-ATPsynth_beta/V-ATPase_B"/>
    <property type="match status" value="1"/>
</dbReference>
<name>A0AAW2U6C4_SESRA</name>
<dbReference type="Pfam" id="PF02874">
    <property type="entry name" value="ATP-synt_ab_N"/>
    <property type="match status" value="1"/>
</dbReference>
<evidence type="ECO:0000259" key="7">
    <source>
        <dbReference type="Pfam" id="PF22919"/>
    </source>
</evidence>
<evidence type="ECO:0000256" key="1">
    <source>
        <dbReference type="ARBA" id="ARBA00008936"/>
    </source>
</evidence>
<dbReference type="PANTHER" id="PTHR43389:SF27">
    <property type="entry name" value="V-TYPE PROTON ATPASE SUBUNIT B1-RELATED"/>
    <property type="match status" value="1"/>
</dbReference>
<dbReference type="Pfam" id="PF00006">
    <property type="entry name" value="ATP-synt_ab"/>
    <property type="match status" value="1"/>
</dbReference>
<dbReference type="NCBIfam" id="NF003235">
    <property type="entry name" value="PRK04196.1"/>
    <property type="match status" value="1"/>
</dbReference>
<feature type="domain" description="ATP synthase A/B type C-terminal" evidence="7">
    <location>
        <begin position="414"/>
        <end position="513"/>
    </location>
</feature>
<dbReference type="CDD" id="cd01135">
    <property type="entry name" value="V_A-ATPase_B"/>
    <property type="match status" value="1"/>
</dbReference>
<accession>A0AAW2U6C4</accession>
<protein>
    <submittedName>
        <fullName evidence="8">V-type proton ATPase subunit B 1</fullName>
    </submittedName>
</protein>
<dbReference type="Gene3D" id="3.40.50.12240">
    <property type="match status" value="2"/>
</dbReference>
<dbReference type="CDD" id="cd18112">
    <property type="entry name" value="ATP-synt_V_A-type_beta_C"/>
    <property type="match status" value="1"/>
</dbReference>
<proteinExistence type="inferred from homology"/>
<dbReference type="PROSITE" id="PS00152">
    <property type="entry name" value="ATPASE_ALPHA_BETA"/>
    <property type="match status" value="1"/>
</dbReference>
<evidence type="ECO:0000259" key="5">
    <source>
        <dbReference type="Pfam" id="PF00006"/>
    </source>
</evidence>
<dbReference type="HAMAP" id="MF_00310">
    <property type="entry name" value="ATP_synth_B_arch"/>
    <property type="match status" value="1"/>
</dbReference>
<evidence type="ECO:0000256" key="2">
    <source>
        <dbReference type="ARBA" id="ARBA00022448"/>
    </source>
</evidence>
<evidence type="ECO:0000313" key="8">
    <source>
        <dbReference type="EMBL" id="KAL0412369.1"/>
    </source>
</evidence>
<gene>
    <name evidence="8" type="ORF">Sradi_1438600</name>
</gene>
<dbReference type="InterPro" id="IPR020003">
    <property type="entry name" value="ATPase_a/bsu_AS"/>
</dbReference>
<dbReference type="GO" id="GO:0007035">
    <property type="term" value="P:vacuolar acidification"/>
    <property type="evidence" value="ECO:0007669"/>
    <property type="project" value="TreeGrafter"/>
</dbReference>
<feature type="domain" description="ATPase F1/V1/A1 complex alpha/beta subunit nucleotide-binding" evidence="5">
    <location>
        <begin position="178"/>
        <end position="408"/>
    </location>
</feature>
<reference evidence="8" key="2">
    <citation type="journal article" date="2024" name="Plant">
        <title>Genomic evolution and insights into agronomic trait innovations of Sesamum species.</title>
        <authorList>
            <person name="Miao H."/>
            <person name="Wang L."/>
            <person name="Qu L."/>
            <person name="Liu H."/>
            <person name="Sun Y."/>
            <person name="Le M."/>
            <person name="Wang Q."/>
            <person name="Wei S."/>
            <person name="Zheng Y."/>
            <person name="Lin W."/>
            <person name="Duan Y."/>
            <person name="Cao H."/>
            <person name="Xiong S."/>
            <person name="Wang X."/>
            <person name="Wei L."/>
            <person name="Li C."/>
            <person name="Ma Q."/>
            <person name="Ju M."/>
            <person name="Zhao R."/>
            <person name="Li G."/>
            <person name="Mu C."/>
            <person name="Tian Q."/>
            <person name="Mei H."/>
            <person name="Zhang T."/>
            <person name="Gao T."/>
            <person name="Zhang H."/>
        </authorList>
    </citation>
    <scope>NUCLEOTIDE SEQUENCE</scope>
    <source>
        <strain evidence="8">G02</strain>
    </source>
</reference>
<dbReference type="GO" id="GO:0005524">
    <property type="term" value="F:ATP binding"/>
    <property type="evidence" value="ECO:0007669"/>
    <property type="project" value="InterPro"/>
</dbReference>
<dbReference type="InterPro" id="IPR004100">
    <property type="entry name" value="ATPase_F1/V1/A1_a/bsu_N"/>
</dbReference>
<dbReference type="InterPro" id="IPR055190">
    <property type="entry name" value="ATP-synt_VA_C"/>
</dbReference>
<dbReference type="InterPro" id="IPR022879">
    <property type="entry name" value="V-ATPase_su_B/beta"/>
</dbReference>
<dbReference type="CDD" id="cd18118">
    <property type="entry name" value="ATP-synt_V_A-type_beta_N"/>
    <property type="match status" value="1"/>
</dbReference>
<dbReference type="AlphaFoldDB" id="A0AAW2U6C4"/>
<dbReference type="PANTHER" id="PTHR43389">
    <property type="entry name" value="V-TYPE PROTON ATPASE SUBUNIT B"/>
    <property type="match status" value="1"/>
</dbReference>
<keyword evidence="4" id="KW-0406">Ion transport</keyword>
<dbReference type="Pfam" id="PF22919">
    <property type="entry name" value="ATP-synt_VA_C"/>
    <property type="match status" value="1"/>
</dbReference>
<dbReference type="InterPro" id="IPR027417">
    <property type="entry name" value="P-loop_NTPase"/>
</dbReference>
<organism evidence="8">
    <name type="scientific">Sesamum radiatum</name>
    <name type="common">Black benniseed</name>
    <dbReference type="NCBI Taxonomy" id="300843"/>
    <lineage>
        <taxon>Eukaryota</taxon>
        <taxon>Viridiplantae</taxon>
        <taxon>Streptophyta</taxon>
        <taxon>Embryophyta</taxon>
        <taxon>Tracheophyta</taxon>
        <taxon>Spermatophyta</taxon>
        <taxon>Magnoliopsida</taxon>
        <taxon>eudicotyledons</taxon>
        <taxon>Gunneridae</taxon>
        <taxon>Pentapetalae</taxon>
        <taxon>asterids</taxon>
        <taxon>lamiids</taxon>
        <taxon>Lamiales</taxon>
        <taxon>Pedaliaceae</taxon>
        <taxon>Sesamum</taxon>
    </lineage>
</organism>
<dbReference type="SUPFAM" id="SSF52540">
    <property type="entry name" value="P-loop containing nucleoside triphosphate hydrolases"/>
    <property type="match status" value="1"/>
</dbReference>
<sequence length="519" mass="57939">MGVAQNNVDMEEGTLEIGIEYRTVSGVAGPLVILDKVKGPKYNEIVNIRLGDGTTRRGQVLEVDGEKAVVQVFEGTSGIDNKYTTVQFTGEVLKTPVSLDMLGRIFNGSGKPIDNGPPILPEAYLDISGKYQLEYEVVSFCMHVICSHLMVSLIYLLGSGSSINPSERTYPEEMIQTGISTIDVMNSIARGQKILFFSAAGLPHNEIAAQICRQAGLVKRLEKADDLLQDHEEDNFAIVFAAMGVNMETAQFFKRDFEENGSMERVTLFLNLANDPTIERIITPRIALTTAEYLAYECGKHVLVILTDMSSYADALREVSAAREEVPGRRGYPGYMYTDLATIYERAGRIEGRKGSITQIPILTMPNDDITHPTPDLTGYITEGQIYIDRQLHNRQIYPPINVLPSLSRLMKSAIGEGMTRRDHSDVSNQLYANYAIGKDVQAMKAVVGEEALSSEDLLYLEFLEKFERKFVTQGAYDTRNIFQSLDLAWSLLRIFPRELLHRIPGKTLDQFYSRDASN</sequence>
<dbReference type="GO" id="GO:0046961">
    <property type="term" value="F:proton-transporting ATPase activity, rotational mechanism"/>
    <property type="evidence" value="ECO:0007669"/>
    <property type="project" value="TreeGrafter"/>
</dbReference>
<reference evidence="8" key="1">
    <citation type="submission" date="2020-06" db="EMBL/GenBank/DDBJ databases">
        <authorList>
            <person name="Li T."/>
            <person name="Hu X."/>
            <person name="Zhang T."/>
            <person name="Song X."/>
            <person name="Zhang H."/>
            <person name="Dai N."/>
            <person name="Sheng W."/>
            <person name="Hou X."/>
            <person name="Wei L."/>
        </authorList>
    </citation>
    <scope>NUCLEOTIDE SEQUENCE</scope>
    <source>
        <strain evidence="8">G02</strain>
        <tissue evidence="8">Leaf</tissue>
    </source>
</reference>
<keyword evidence="3" id="KW-0375">Hydrogen ion transport</keyword>
<comment type="similarity">
    <text evidence="1">Belongs to the ATPase alpha/beta chains family.</text>
</comment>
<comment type="caution">
    <text evidence="8">The sequence shown here is derived from an EMBL/GenBank/DDBJ whole genome shotgun (WGS) entry which is preliminary data.</text>
</comment>
<evidence type="ECO:0000259" key="6">
    <source>
        <dbReference type="Pfam" id="PF02874"/>
    </source>
</evidence>